<organism evidence="1 2">
    <name type="scientific">Nitrosarchaeum koreense MY1</name>
    <dbReference type="NCBI Taxonomy" id="1001994"/>
    <lineage>
        <taxon>Archaea</taxon>
        <taxon>Nitrososphaerota</taxon>
        <taxon>Nitrososphaeria</taxon>
        <taxon>Nitrosopumilales</taxon>
        <taxon>Nitrosopumilaceae</taxon>
        <taxon>Nitrosarchaeum</taxon>
    </lineage>
</organism>
<dbReference type="EMBL" id="AFPU01000001">
    <property type="protein sequence ID" value="EGP93798.1"/>
    <property type="molecule type" value="Genomic_DNA"/>
</dbReference>
<dbReference type="AlphaFoldDB" id="F9CWZ6"/>
<keyword evidence="2" id="KW-1185">Reference proteome</keyword>
<comment type="caution">
    <text evidence="1">The sequence shown here is derived from an EMBL/GenBank/DDBJ whole genome shotgun (WGS) entry which is preliminary data.</text>
</comment>
<evidence type="ECO:0000313" key="1">
    <source>
        <dbReference type="EMBL" id="EGP93798.1"/>
    </source>
</evidence>
<accession>F9CWZ6</accession>
<evidence type="ECO:0000313" key="2">
    <source>
        <dbReference type="Proteomes" id="UP000004440"/>
    </source>
</evidence>
<protein>
    <submittedName>
        <fullName evidence="1">Uncharacterized protein</fullName>
    </submittedName>
</protein>
<name>F9CWZ6_9ARCH</name>
<reference evidence="1 2" key="1">
    <citation type="journal article" date="2011" name="J. Bacteriol.">
        <title>Genome Sequence of an Ammonia-Oxidizing Soil Archaeon, "Candidatus Nitrosoarchaeum koreensis" MY1.</title>
        <authorList>
            <person name="Kim B.K."/>
            <person name="Jung M.Y."/>
            <person name="Yu D.S."/>
            <person name="Park S.J."/>
            <person name="Oh T.K."/>
            <person name="Rhee S.K."/>
            <person name="Kim J.F."/>
        </authorList>
    </citation>
    <scope>NUCLEOTIDE SEQUENCE [LARGE SCALE GENOMIC DNA]</scope>
    <source>
        <strain evidence="1 2">MY1</strain>
    </source>
</reference>
<proteinExistence type="predicted"/>
<dbReference type="STRING" id="1001994.MY1_1038"/>
<sequence>MSSTLFKIKCEKGHKGNALLWGEETIQKYIESKKCNSCGSPIHQIPK</sequence>
<gene>
    <name evidence="1" type="ORF">MY1_1038</name>
</gene>
<dbReference type="Proteomes" id="UP000004440">
    <property type="component" value="Unassembled WGS sequence"/>
</dbReference>